<dbReference type="EMBL" id="VICG01000012">
    <property type="protein sequence ID" value="KAA8566703.1"/>
    <property type="molecule type" value="Genomic_DNA"/>
</dbReference>
<gene>
    <name evidence="2" type="ORF">EYC84_009236</name>
</gene>
<comment type="caution">
    <text evidence="2">The sequence shown here is derived from an EMBL/GenBank/DDBJ whole genome shotgun (WGS) entry which is preliminary data.</text>
</comment>
<keyword evidence="3" id="KW-1185">Reference proteome</keyword>
<accession>A0A5M9JEB9</accession>
<feature type="region of interest" description="Disordered" evidence="1">
    <location>
        <begin position="156"/>
        <end position="181"/>
    </location>
</feature>
<organism evidence="2 3">
    <name type="scientific">Monilinia fructicola</name>
    <name type="common">Brown rot fungus</name>
    <name type="synonym">Ciboria fructicola</name>
    <dbReference type="NCBI Taxonomy" id="38448"/>
    <lineage>
        <taxon>Eukaryota</taxon>
        <taxon>Fungi</taxon>
        <taxon>Dikarya</taxon>
        <taxon>Ascomycota</taxon>
        <taxon>Pezizomycotina</taxon>
        <taxon>Leotiomycetes</taxon>
        <taxon>Helotiales</taxon>
        <taxon>Sclerotiniaceae</taxon>
        <taxon>Monilinia</taxon>
    </lineage>
</organism>
<reference evidence="2 3" key="1">
    <citation type="submission" date="2019-06" db="EMBL/GenBank/DDBJ databases">
        <title>Genome Sequence of the Brown Rot Fungal Pathogen Monilinia fructicola.</title>
        <authorList>
            <person name="De Miccolis Angelini R.M."/>
            <person name="Landi L."/>
            <person name="Abate D."/>
            <person name="Pollastro S."/>
            <person name="Romanazzi G."/>
            <person name="Faretra F."/>
        </authorList>
    </citation>
    <scope>NUCLEOTIDE SEQUENCE [LARGE SCALE GENOMIC DNA]</scope>
    <source>
        <strain evidence="2 3">Mfrc123</strain>
    </source>
</reference>
<proteinExistence type="predicted"/>
<sequence>MKLCSEIVGPEGLFGENWSMDLFKRRRADWVKRVKSGDTQGKVNIPSQTVLKSQDGNANAITGKEILGDGIGKPHGKGKGGDKEFGGERQKSAIELAREKFAAQKIAGGKGKIMPIKGFKPTEGKNLNIRFFSFEKRMYEHDIRWEPMRIEWENGYQKQKRENEPRKNLEEPKKAVGYENE</sequence>
<name>A0A5M9JEB9_MONFR</name>
<evidence type="ECO:0000313" key="2">
    <source>
        <dbReference type="EMBL" id="KAA8566703.1"/>
    </source>
</evidence>
<dbReference type="VEuPathDB" id="FungiDB:MFRU_044g00330"/>
<protein>
    <submittedName>
        <fullName evidence="2">Uncharacterized protein</fullName>
    </submittedName>
</protein>
<evidence type="ECO:0000256" key="1">
    <source>
        <dbReference type="SAM" id="MobiDB-lite"/>
    </source>
</evidence>
<dbReference type="AlphaFoldDB" id="A0A5M9JEB9"/>
<evidence type="ECO:0000313" key="3">
    <source>
        <dbReference type="Proteomes" id="UP000322873"/>
    </source>
</evidence>
<dbReference type="Proteomes" id="UP000322873">
    <property type="component" value="Unassembled WGS sequence"/>
</dbReference>
<feature type="compositionally biased region" description="Basic and acidic residues" evidence="1">
    <location>
        <begin position="159"/>
        <end position="181"/>
    </location>
</feature>
<feature type="region of interest" description="Disordered" evidence="1">
    <location>
        <begin position="65"/>
        <end position="87"/>
    </location>
</feature>